<gene>
    <name evidence="3" type="ORF">M3P21_01950</name>
</gene>
<name>A0ABT0PXE2_9RHOB</name>
<dbReference type="InterPro" id="IPR000073">
    <property type="entry name" value="AB_hydrolase_1"/>
</dbReference>
<evidence type="ECO:0000259" key="2">
    <source>
        <dbReference type="Pfam" id="PF12697"/>
    </source>
</evidence>
<reference evidence="3" key="1">
    <citation type="submission" date="2022-05" db="EMBL/GenBank/DDBJ databases">
        <authorList>
            <person name="Park J.-S."/>
        </authorList>
    </citation>
    <scope>NUCLEOTIDE SEQUENCE</scope>
    <source>
        <strain evidence="3">2012CJ41-6</strain>
    </source>
</reference>
<dbReference type="PRINTS" id="PR00111">
    <property type="entry name" value="ABHYDROLASE"/>
</dbReference>
<protein>
    <submittedName>
        <fullName evidence="3">Alpha/beta hydrolase</fullName>
    </submittedName>
</protein>
<dbReference type="PANTHER" id="PTHR43798:SF31">
    <property type="entry name" value="AB HYDROLASE SUPERFAMILY PROTEIN YCLE"/>
    <property type="match status" value="1"/>
</dbReference>
<accession>A0ABT0PXE2</accession>
<dbReference type="RefSeq" id="WP_249706379.1">
    <property type="nucleotide sequence ID" value="NZ_JAMFMB010000002.1"/>
</dbReference>
<sequence>MRQHRITGHGGVGLEVFDLGPEDAPPILLIHGWSQHHLSWVRQYPLAQEFRLITPDLRGHGASDKPETPAAYNHSTPWAEDVAAIIDALSLDRPLLVGWSMGGAVAGDYVKHFGDQMISGFCLVDSFVTTGSHMAAEARKARLADDAVVAAGMTTSDQGANISATLAFVRACFHQQPDADDLASMVGFNMLCPPHVRKAARQRDEDYRPYLGKMRVPALVLWGAHDRPAPPLVGQEAAAAIPTAKALIYEDCGHSPFWEEPDRFNADLTHFARHCFEMEPGT</sequence>
<evidence type="ECO:0000313" key="4">
    <source>
        <dbReference type="Proteomes" id="UP001203880"/>
    </source>
</evidence>
<evidence type="ECO:0000256" key="1">
    <source>
        <dbReference type="ARBA" id="ARBA00022801"/>
    </source>
</evidence>
<evidence type="ECO:0000313" key="3">
    <source>
        <dbReference type="EMBL" id="MCL6282278.1"/>
    </source>
</evidence>
<proteinExistence type="predicted"/>
<dbReference type="InterPro" id="IPR050266">
    <property type="entry name" value="AB_hydrolase_sf"/>
</dbReference>
<dbReference type="SUPFAM" id="SSF53474">
    <property type="entry name" value="alpha/beta-Hydrolases"/>
    <property type="match status" value="1"/>
</dbReference>
<dbReference type="InterPro" id="IPR029058">
    <property type="entry name" value="AB_hydrolase_fold"/>
</dbReference>
<organism evidence="3 4">
    <name type="scientific">Ruegeria spongiae</name>
    <dbReference type="NCBI Taxonomy" id="2942209"/>
    <lineage>
        <taxon>Bacteria</taxon>
        <taxon>Pseudomonadati</taxon>
        <taxon>Pseudomonadota</taxon>
        <taxon>Alphaproteobacteria</taxon>
        <taxon>Rhodobacterales</taxon>
        <taxon>Roseobacteraceae</taxon>
        <taxon>Ruegeria</taxon>
    </lineage>
</organism>
<dbReference type="Pfam" id="PF12697">
    <property type="entry name" value="Abhydrolase_6"/>
    <property type="match status" value="1"/>
</dbReference>
<dbReference type="Gene3D" id="3.40.50.1820">
    <property type="entry name" value="alpha/beta hydrolase"/>
    <property type="match status" value="1"/>
</dbReference>
<dbReference type="GO" id="GO:0016787">
    <property type="term" value="F:hydrolase activity"/>
    <property type="evidence" value="ECO:0007669"/>
    <property type="project" value="UniProtKB-KW"/>
</dbReference>
<dbReference type="PANTHER" id="PTHR43798">
    <property type="entry name" value="MONOACYLGLYCEROL LIPASE"/>
    <property type="match status" value="1"/>
</dbReference>
<feature type="domain" description="AB hydrolase-1" evidence="2">
    <location>
        <begin position="27"/>
        <end position="266"/>
    </location>
</feature>
<keyword evidence="1 3" id="KW-0378">Hydrolase</keyword>
<dbReference type="EMBL" id="JAMFMB010000002">
    <property type="protein sequence ID" value="MCL6282278.1"/>
    <property type="molecule type" value="Genomic_DNA"/>
</dbReference>
<comment type="caution">
    <text evidence="3">The sequence shown here is derived from an EMBL/GenBank/DDBJ whole genome shotgun (WGS) entry which is preliminary data.</text>
</comment>
<keyword evidence="4" id="KW-1185">Reference proteome</keyword>
<dbReference type="Proteomes" id="UP001203880">
    <property type="component" value="Unassembled WGS sequence"/>
</dbReference>